<feature type="compositionally biased region" description="Polar residues" evidence="1">
    <location>
        <begin position="251"/>
        <end position="273"/>
    </location>
</feature>
<organism evidence="2 3">
    <name type="scientific">Blomia tropicalis</name>
    <name type="common">Mite</name>
    <dbReference type="NCBI Taxonomy" id="40697"/>
    <lineage>
        <taxon>Eukaryota</taxon>
        <taxon>Metazoa</taxon>
        <taxon>Ecdysozoa</taxon>
        <taxon>Arthropoda</taxon>
        <taxon>Chelicerata</taxon>
        <taxon>Arachnida</taxon>
        <taxon>Acari</taxon>
        <taxon>Acariformes</taxon>
        <taxon>Sarcoptiformes</taxon>
        <taxon>Astigmata</taxon>
        <taxon>Glycyphagoidea</taxon>
        <taxon>Echimyopodidae</taxon>
        <taxon>Blomia</taxon>
    </lineage>
</organism>
<comment type="caution">
    <text evidence="2">The sequence shown here is derived from an EMBL/GenBank/DDBJ whole genome shotgun (WGS) entry which is preliminary data.</text>
</comment>
<dbReference type="Proteomes" id="UP001142055">
    <property type="component" value="Chromosome 3"/>
</dbReference>
<feature type="compositionally biased region" description="Basic and acidic residues" evidence="1">
    <location>
        <begin position="221"/>
        <end position="235"/>
    </location>
</feature>
<keyword evidence="3" id="KW-1185">Reference proteome</keyword>
<name>A0A9Q0M781_BLOTA</name>
<reference evidence="2" key="1">
    <citation type="submission" date="2022-12" db="EMBL/GenBank/DDBJ databases">
        <title>Genome assemblies of Blomia tropicalis.</title>
        <authorList>
            <person name="Cui Y."/>
        </authorList>
    </citation>
    <scope>NUCLEOTIDE SEQUENCE</scope>
    <source>
        <tissue evidence="2">Adult mites</tissue>
    </source>
</reference>
<gene>
    <name evidence="2" type="ORF">RDWZM_009787</name>
</gene>
<accession>A0A9Q0M781</accession>
<dbReference type="AlphaFoldDB" id="A0A9Q0M781"/>
<proteinExistence type="predicted"/>
<evidence type="ECO:0000256" key="1">
    <source>
        <dbReference type="SAM" id="MobiDB-lite"/>
    </source>
</evidence>
<dbReference type="EMBL" id="JAPWDV010000003">
    <property type="protein sequence ID" value="KAJ6218630.1"/>
    <property type="molecule type" value="Genomic_DNA"/>
</dbReference>
<protein>
    <submittedName>
        <fullName evidence="2">Uncharacterized protein</fullName>
    </submittedName>
</protein>
<sequence>MDYYAIVEEKVSKKMNIISCDDLFDFDLTWVNDSTQWPGAHQTSAKKKIARWFQNDEIIQGMVVDIGLHESVSTKLKSLVGGREEEGGEEFKYVGPSRTLIMYLDLMAALNHSSDVEGLQYLLRCVFGVQFEAEKKTLKLHFDEFPEKNQIKEIIFYFVHCKTIVESNPDLKYGSQFPDYPVASLNAVTAGNGQEVPQRARKLVASYGRVFTNFYQNAGKSEEDRKRKNLKEQERRKRAKLAKAQPPLNVGQDSSNPTDPSIPGNSGADSSSI</sequence>
<feature type="region of interest" description="Disordered" evidence="1">
    <location>
        <begin position="221"/>
        <end position="273"/>
    </location>
</feature>
<evidence type="ECO:0000313" key="2">
    <source>
        <dbReference type="EMBL" id="KAJ6218630.1"/>
    </source>
</evidence>
<evidence type="ECO:0000313" key="3">
    <source>
        <dbReference type="Proteomes" id="UP001142055"/>
    </source>
</evidence>